<reference evidence="2" key="1">
    <citation type="submission" date="2019-08" db="EMBL/GenBank/DDBJ databases">
        <authorList>
            <person name="Kucharzyk K."/>
            <person name="Murdoch R.W."/>
            <person name="Higgins S."/>
            <person name="Loffler F."/>
        </authorList>
    </citation>
    <scope>NUCLEOTIDE SEQUENCE</scope>
</reference>
<evidence type="ECO:0000313" key="2">
    <source>
        <dbReference type="EMBL" id="MPN63279.1"/>
    </source>
</evidence>
<evidence type="ECO:0000256" key="1">
    <source>
        <dbReference type="SAM" id="Phobius"/>
    </source>
</evidence>
<keyword evidence="1" id="KW-1133">Transmembrane helix</keyword>
<keyword evidence="1" id="KW-0812">Transmembrane</keyword>
<proteinExistence type="predicted"/>
<sequence length="145" mass="16024">MVSPIPWFSISPRPMEDLMLPASRVPDSVIPTCSGYWHLSAISSWALTHIMTSEDLMLTTRLSYPISSIMCTLSMALSTRPSAVTPLYFSTRCFSREPLFTPTRIGTWYSFALSTTACTRSLAPIFPGLILILSAPFSIAAIARR</sequence>
<dbReference type="AlphaFoldDB" id="A0A645JKN3"/>
<accession>A0A645JKN3</accession>
<name>A0A645JKN3_9ZZZZ</name>
<keyword evidence="1" id="KW-0472">Membrane</keyword>
<feature type="transmembrane region" description="Helical" evidence="1">
    <location>
        <begin position="122"/>
        <end position="143"/>
    </location>
</feature>
<organism evidence="2">
    <name type="scientific">bioreactor metagenome</name>
    <dbReference type="NCBI Taxonomy" id="1076179"/>
    <lineage>
        <taxon>unclassified sequences</taxon>
        <taxon>metagenomes</taxon>
        <taxon>ecological metagenomes</taxon>
    </lineage>
</organism>
<gene>
    <name evidence="2" type="ORF">SDC9_211036</name>
</gene>
<comment type="caution">
    <text evidence="2">The sequence shown here is derived from an EMBL/GenBank/DDBJ whole genome shotgun (WGS) entry which is preliminary data.</text>
</comment>
<dbReference type="EMBL" id="VSSQ01142446">
    <property type="protein sequence ID" value="MPN63279.1"/>
    <property type="molecule type" value="Genomic_DNA"/>
</dbReference>
<protein>
    <submittedName>
        <fullName evidence="2">Uncharacterized protein</fullName>
    </submittedName>
</protein>